<feature type="signal peptide" evidence="9">
    <location>
        <begin position="1"/>
        <end position="20"/>
    </location>
</feature>
<protein>
    <recommendedName>
        <fullName evidence="9">Phytosulfokine</fullName>
    </recommendedName>
    <component>
        <recommendedName>
            <fullName evidence="9">Phytosulfokine-alpha</fullName>
            <shortName evidence="9">PSK-alpha</shortName>
            <shortName evidence="9">Phytosulfokine-a</shortName>
        </recommendedName>
    </component>
    <component>
        <recommendedName>
            <fullName evidence="9">Phytosulfokine-beta</fullName>
            <shortName evidence="9">PSK-beta</shortName>
            <shortName evidence="9">Phytosulfokine-b</shortName>
        </recommendedName>
    </component>
</protein>
<dbReference type="GO" id="GO:0008283">
    <property type="term" value="P:cell population proliferation"/>
    <property type="evidence" value="ECO:0007669"/>
    <property type="project" value="UniProtKB-UniRule"/>
</dbReference>
<keyword evidence="3 9" id="KW-0217">Developmental protein</keyword>
<comment type="subcellular location">
    <subcellularLocation>
        <location evidence="1 9">Secreted</location>
    </subcellularLocation>
</comment>
<dbReference type="Gramene" id="SIN_1025661.t">
    <property type="protein sequence ID" value="SIN_1025661.t"/>
    <property type="gene ID" value="SIN_1025661"/>
</dbReference>
<keyword evidence="8 9" id="KW-0339">Growth factor</keyword>
<keyword evidence="4 9" id="KW-0964">Secreted</keyword>
<dbReference type="RefSeq" id="XP_020554698.1">
    <property type="nucleotide sequence ID" value="XM_020699039.1"/>
</dbReference>
<keyword evidence="5 9" id="KW-0765">Sulfation</keyword>
<evidence type="ECO:0000256" key="1">
    <source>
        <dbReference type="ARBA" id="ARBA00004613"/>
    </source>
</evidence>
<comment type="PTM">
    <text evidence="9">PSK-alpha is produced by endopeptidase digestion. PSK-beta is produced from PSK-alpha by exopeptidase digestion.</text>
</comment>
<organism evidence="10 11">
    <name type="scientific">Sesamum indicum</name>
    <name type="common">Oriental sesame</name>
    <name type="synonym">Sesamum orientale</name>
    <dbReference type="NCBI Taxonomy" id="4182"/>
    <lineage>
        <taxon>Eukaryota</taxon>
        <taxon>Viridiplantae</taxon>
        <taxon>Streptophyta</taxon>
        <taxon>Embryophyta</taxon>
        <taxon>Tracheophyta</taxon>
        <taxon>Spermatophyta</taxon>
        <taxon>Magnoliopsida</taxon>
        <taxon>eudicotyledons</taxon>
        <taxon>Gunneridae</taxon>
        <taxon>Pentapetalae</taxon>
        <taxon>asterids</taxon>
        <taxon>lamiids</taxon>
        <taxon>Lamiales</taxon>
        <taxon>Pedaliaceae</taxon>
        <taxon>Sesamum</taxon>
    </lineage>
</organism>
<keyword evidence="6 9" id="KW-0732">Signal</keyword>
<dbReference type="AlphaFoldDB" id="A0A8M8V6P2"/>
<dbReference type="GO" id="GO:0030154">
    <property type="term" value="P:cell differentiation"/>
    <property type="evidence" value="ECO:0007669"/>
    <property type="project" value="UniProtKB-UniRule"/>
</dbReference>
<evidence type="ECO:0000256" key="3">
    <source>
        <dbReference type="ARBA" id="ARBA00022473"/>
    </source>
</evidence>
<dbReference type="Pfam" id="PF06404">
    <property type="entry name" value="PSK"/>
    <property type="match status" value="1"/>
</dbReference>
<evidence type="ECO:0000256" key="6">
    <source>
        <dbReference type="ARBA" id="ARBA00022729"/>
    </source>
</evidence>
<dbReference type="PANTHER" id="PTHR33285:SF38">
    <property type="entry name" value="PHYTOSULFOKINE"/>
    <property type="match status" value="1"/>
</dbReference>
<comment type="PTM">
    <text evidence="9">Sulfation is important for activity and for the binding to a putative membrane receptor.</text>
</comment>
<dbReference type="OrthoDB" id="1858282at2759"/>
<dbReference type="Proteomes" id="UP000504604">
    <property type="component" value="Linkage group LG15"/>
</dbReference>
<accession>A0A8M8V6P2</accession>
<dbReference type="GO" id="GO:0008083">
    <property type="term" value="F:growth factor activity"/>
    <property type="evidence" value="ECO:0007669"/>
    <property type="project" value="UniProtKB-UniRule"/>
</dbReference>
<reference evidence="11" key="1">
    <citation type="submission" date="2025-08" db="UniProtKB">
        <authorList>
            <consortium name="RefSeq"/>
        </authorList>
    </citation>
    <scope>IDENTIFICATION</scope>
</reference>
<evidence type="ECO:0000313" key="11">
    <source>
        <dbReference type="RefSeq" id="XP_020554698.1"/>
    </source>
</evidence>
<dbReference type="KEGG" id="sind:110013165"/>
<dbReference type="InterPro" id="IPR009438">
    <property type="entry name" value="Phytosulfokine"/>
</dbReference>
<evidence type="ECO:0000256" key="4">
    <source>
        <dbReference type="ARBA" id="ARBA00022525"/>
    </source>
</evidence>
<evidence type="ECO:0000256" key="2">
    <source>
        <dbReference type="ARBA" id="ARBA00010781"/>
    </source>
</evidence>
<evidence type="ECO:0000313" key="10">
    <source>
        <dbReference type="Proteomes" id="UP000504604"/>
    </source>
</evidence>
<keyword evidence="7 9" id="KW-0221">Differentiation</keyword>
<dbReference type="GO" id="GO:0005576">
    <property type="term" value="C:extracellular region"/>
    <property type="evidence" value="ECO:0007669"/>
    <property type="project" value="UniProtKB-SubCell"/>
</dbReference>
<evidence type="ECO:0000256" key="9">
    <source>
        <dbReference type="RuleBase" id="RU368031"/>
    </source>
</evidence>
<name>A0A8M8V6P2_SESIN</name>
<evidence type="ECO:0000256" key="8">
    <source>
        <dbReference type="ARBA" id="ARBA00023030"/>
    </source>
</evidence>
<dbReference type="GeneID" id="110013165"/>
<evidence type="ECO:0000256" key="7">
    <source>
        <dbReference type="ARBA" id="ARBA00022782"/>
    </source>
</evidence>
<comment type="function">
    <text evidence="9">Promotes plant cell differentiation, organogenesis and somatic embryogenesis as well as cell proliferation.</text>
</comment>
<dbReference type="PANTHER" id="PTHR33285">
    <property type="entry name" value="PHYTOSULFOKINES 3"/>
    <property type="match status" value="1"/>
</dbReference>
<keyword evidence="10" id="KW-1185">Reference proteome</keyword>
<sequence>MSKATTLFIVALLLFSLCSASRPTPTAHDKVEAKNEVKVEAGQAEENCQGIGEDECLMRRTLAAHLDYIYTQHHKP</sequence>
<proteinExistence type="inferred from homology"/>
<feature type="chain" id="PRO_5035486999" description="Phytosulfokine" evidence="9">
    <location>
        <begin position="21"/>
        <end position="76"/>
    </location>
</feature>
<evidence type="ECO:0000256" key="5">
    <source>
        <dbReference type="ARBA" id="ARBA00022641"/>
    </source>
</evidence>
<gene>
    <name evidence="11" type="primary">LOC110013165</name>
</gene>
<comment type="similarity">
    <text evidence="2 9">Belongs to the phytosulfokine family.</text>
</comment>